<proteinExistence type="predicted"/>
<gene>
    <name evidence="1" type="ORF">DGYR_LOCUS8960</name>
</gene>
<comment type="caution">
    <text evidence="1">The sequence shown here is derived from an EMBL/GenBank/DDBJ whole genome shotgun (WGS) entry which is preliminary data.</text>
</comment>
<dbReference type="Proteomes" id="UP000549394">
    <property type="component" value="Unassembled WGS sequence"/>
</dbReference>
<dbReference type="AlphaFoldDB" id="A0A7I8VXJ1"/>
<organism evidence="1 2">
    <name type="scientific">Dimorphilus gyrociliatus</name>
    <dbReference type="NCBI Taxonomy" id="2664684"/>
    <lineage>
        <taxon>Eukaryota</taxon>
        <taxon>Metazoa</taxon>
        <taxon>Spiralia</taxon>
        <taxon>Lophotrochozoa</taxon>
        <taxon>Annelida</taxon>
        <taxon>Polychaeta</taxon>
        <taxon>Polychaeta incertae sedis</taxon>
        <taxon>Dinophilidae</taxon>
        <taxon>Dimorphilus</taxon>
    </lineage>
</organism>
<evidence type="ECO:0000313" key="2">
    <source>
        <dbReference type="Proteomes" id="UP000549394"/>
    </source>
</evidence>
<name>A0A7I8VXJ1_9ANNE</name>
<keyword evidence="2" id="KW-1185">Reference proteome</keyword>
<evidence type="ECO:0000313" key="1">
    <source>
        <dbReference type="EMBL" id="CAD5120953.1"/>
    </source>
</evidence>
<dbReference type="EMBL" id="CAJFCJ010000013">
    <property type="protein sequence ID" value="CAD5120953.1"/>
    <property type="molecule type" value="Genomic_DNA"/>
</dbReference>
<dbReference type="SUPFAM" id="SSF53098">
    <property type="entry name" value="Ribonuclease H-like"/>
    <property type="match status" value="1"/>
</dbReference>
<accession>A0A7I8VXJ1</accession>
<dbReference type="InterPro" id="IPR012337">
    <property type="entry name" value="RNaseH-like_sf"/>
</dbReference>
<reference evidence="1 2" key="1">
    <citation type="submission" date="2020-08" db="EMBL/GenBank/DDBJ databases">
        <authorList>
            <person name="Hejnol A."/>
        </authorList>
    </citation>
    <scope>NUCLEOTIDE SEQUENCE [LARGE SCALE GENOMIC DNA]</scope>
</reference>
<protein>
    <submittedName>
        <fullName evidence="1">DgyrCDS9501</fullName>
    </submittedName>
</protein>
<sequence>MFQHMRNYNGKEIKAYEINHNITQEEQTANYKINSLLWFFMSNDHGCKFINNATFVNMLFALDIDCNLENLQAQLINRSQDLINRFISHVGTSLQNADTHSINVYQGQDSKVCVTINYFSENRKHSILIHEGREEIDCLQKLDEKLLFSDNTNIIMVKDLRLNPLHYTLNDKIPVIASLSEVITAGCLELYKDPLFQSTLIDDRQINILRDLHNRIFHTLTGTVKLIAENGYLSLYIPIWEDAQNILRQNSNPLASKLLDILISKLTRWNMKDLRKIKFLCVATFLDPRFRETSFSKEEIRRVKLSLSILTRKIYESRRSRGEIHPCRSEISPVEYQAYINDRIKCYMAMPYVQSDADPIQWWNNKKEELGDLYYSAIQVLTADNTNFLDTKDINAVDTNEIAVDFQTGTENFLRLLELNRELKEIVH</sequence>